<dbReference type="InterPro" id="IPR012334">
    <property type="entry name" value="Pectin_lyas_fold"/>
</dbReference>
<dbReference type="PANTHER" id="PTHR33928">
    <property type="entry name" value="POLYGALACTURONASE QRT3"/>
    <property type="match status" value="1"/>
</dbReference>
<feature type="signal peptide" evidence="2">
    <location>
        <begin position="1"/>
        <end position="27"/>
    </location>
</feature>
<feature type="region of interest" description="Disordered" evidence="1">
    <location>
        <begin position="397"/>
        <end position="436"/>
    </location>
</feature>
<comment type="caution">
    <text evidence="4">The sequence shown here is derived from an EMBL/GenBank/DDBJ whole genome shotgun (WGS) entry which is preliminary data.</text>
</comment>
<dbReference type="FunFam" id="2.160.20.10:FF:000049">
    <property type="entry name" value="Putative exo-beta-1,3-glucanase"/>
    <property type="match status" value="1"/>
</dbReference>
<dbReference type="InterPro" id="IPR039279">
    <property type="entry name" value="QRT3-like"/>
</dbReference>
<keyword evidence="5" id="KW-1185">Reference proteome</keyword>
<feature type="chain" id="PRO_5034137952" evidence="2">
    <location>
        <begin position="28"/>
        <end position="1717"/>
    </location>
</feature>
<dbReference type="SUPFAM" id="SSF51126">
    <property type="entry name" value="Pectin lyase-like"/>
    <property type="match status" value="2"/>
</dbReference>
<feature type="region of interest" description="Disordered" evidence="1">
    <location>
        <begin position="483"/>
        <end position="506"/>
    </location>
</feature>
<dbReference type="PANTHER" id="PTHR33928:SF2">
    <property type="entry name" value="PECTATE LYASE SUPERFAMILY PROTEIN DOMAIN-CONTAINING PROTEIN-RELATED"/>
    <property type="match status" value="1"/>
</dbReference>
<feature type="region of interest" description="Disordered" evidence="1">
    <location>
        <begin position="331"/>
        <end position="351"/>
    </location>
</feature>
<dbReference type="InterPro" id="IPR024535">
    <property type="entry name" value="RHGA/B-epi-like_pectate_lyase"/>
</dbReference>
<feature type="domain" description="Rhamnogalacturonase A/B/Epimerase-like pectate lyase" evidence="3">
    <location>
        <begin position="581"/>
        <end position="806"/>
    </location>
</feature>
<feature type="region of interest" description="Disordered" evidence="1">
    <location>
        <begin position="118"/>
        <end position="138"/>
    </location>
</feature>
<feature type="compositionally biased region" description="Pro residues" evidence="1">
    <location>
        <begin position="1440"/>
        <end position="1457"/>
    </location>
</feature>
<sequence>MAPWYLVTAVCLAVLLGLDHHYGKVNAQYVQNFVPTRLTNPVTGVQYDGYRYKPVQDNGAPFRNVIDLGYQTVYLYYNCYYMGNICDNVENFMNTPRGQNLHPGTTLDSDVFTYDFDTGKDDRTHQSGRREASCPSPRWSRQTINGRARCPETNPKRPWRHDGQWWTANVEPNLAAGDFLLAHQRDANNNIIKRSQIQYTCDEFPPATWVEGGNGWSRNQAAQTRCAGHACKDSQANNQANNQNAPSVKAEQNWQGLAHSALRDVLLDHIANRNAEFNWHQPRQAWLDTAFFRFSAFDQGPDGVAATVFTSNSRTGIDDGYHYINQAKKRGLNATADEEDPDEPTRVPRSRHGLSFEEAWKLMRAGKAGRVHHISADFNESSAAAWPGFAGAAGMNIINNGSSPTSHRPEAPRQQENQASPAAITKRQNSTTAGDAKPLLKVAASGDLEKARSIVEAAIAASAKLNKARMESPLRNQYKLQPGTVIGGTTAKGRRHSRRDDSPPSPLLEITDEIAWAAALLAEAEADVPQGGVRLPAPGLNSTIPSRNLTRRAAARGSYWMESIVRKGTVPWGDDPSYAVFRNVLEYGAAGNGVTDDTAAIKKAMNDGRRCGEKCNGSTVKNAIVYFPPGTYLISSTIPLPFGTQVIGDALDRPVLIASKSFVGLGVLSTDEYTGGGTGPDGHDQQWYVNTANFYRQIRNVIIDVRPAPSGEETACLHYQVAQATSMQNVELRAGAGQKGLFAENGSGGGISDVTFVGGDVCLYGGEQQFTAQRLVFSGCDVGVQVIWDWGWVWKSVTMTDVNTGFKFVPDFPDGNIGSSLIMDSTFKNVGTVVVIQPPSSETGSGSTGLVLENIAMSGVTTAVADTNGQSLLAASARLDEWVLGPVYSGSGERSFSSGGKIGKYRRDGALLDSTGAYYERPKPQYEDRGVGDFVHVKDFGAAGDGVTDDTAAFQLALGASQGKILFVDAGSYILTQTVTVPAGVKLVGETWSQLVARGPAFSDESKPIPMLRVGNPGQVGNVEMQDLIFTTQGPTAGAVLIEWNMAADAKGSAALWDCHVRIGGATGTDLTPAECPALTSGIAPGCNAGSLMMHIKPGASGYFENMWLWVADHMIDDPDLEDANNTMVQNSVYVARGLLVESTEPTWLYGTSSEHAVMYQYNFHNAASVFAAMIQTESPYYQPTPNPPAPFGNTVDLFPGDPDYSCAAGDEFSGCDESWAVIMRGCEDIHVASAGLYSWFSTYAQDCIGGQLCQKALVLLKGNHASVRWEHIVTIGSKYMFVMDGKGIAAKDNLNVDVHPFWSQVSLLDVSSDGEQYNDVLWLDPSIWDMEQPEFSCKPPCRVKIPPYTGATTTVNYPLMTVSQDTWTSTITVRPMTLSKIGFEIMTLVEGGAKARRDGAALNRRAFDDFWPVPATTAVWPAVVYAGPDGKKSTTTPNAPYPTPPPSIEPGSPPPQKGAWPARALRPLVARAAVDPNAEMEQRLKDWLCNQPDAPSYYDMDNLDCPNRGGNNGSGERPLGDGWDVPRINANGTFIPPGFFGDLLGSIGELLASACPLEPQSTTSATRTQTTAPSQPTAKPMKEPNASQNKLNCYNNGRKMTNVRLQNGINSFCRNIAADAGVGVSARSEDGLLQSRATGELPAGYKKDSVKVFSGQDEISFSFEVLDGCAWQFDLDECMRYMKTPVDSCNCGGENGKQGGYGKNNCLKWKTDPNRS</sequence>
<dbReference type="Proteomes" id="UP000654918">
    <property type="component" value="Unassembled WGS sequence"/>
</dbReference>
<organism evidence="4 5">
    <name type="scientific">Colletotrichum plurivorum</name>
    <dbReference type="NCBI Taxonomy" id="2175906"/>
    <lineage>
        <taxon>Eukaryota</taxon>
        <taxon>Fungi</taxon>
        <taxon>Dikarya</taxon>
        <taxon>Ascomycota</taxon>
        <taxon>Pezizomycotina</taxon>
        <taxon>Sordariomycetes</taxon>
        <taxon>Hypocreomycetidae</taxon>
        <taxon>Glomerellales</taxon>
        <taxon>Glomerellaceae</taxon>
        <taxon>Colletotrichum</taxon>
        <taxon>Colletotrichum orchidearum species complex</taxon>
    </lineage>
</organism>
<feature type="compositionally biased region" description="Basic and acidic residues" evidence="1">
    <location>
        <begin position="118"/>
        <end position="132"/>
    </location>
</feature>
<feature type="region of interest" description="Disordered" evidence="1">
    <location>
        <begin position="1560"/>
        <end position="1589"/>
    </location>
</feature>
<dbReference type="FunFam" id="2.160.20.10:FF:000043">
    <property type="entry name" value="Exo-beta-1,3-glucanase, putative"/>
    <property type="match status" value="1"/>
</dbReference>
<evidence type="ECO:0000256" key="2">
    <source>
        <dbReference type="SAM" id="SignalP"/>
    </source>
</evidence>
<reference evidence="4" key="1">
    <citation type="journal article" date="2020" name="Phytopathology">
        <title>Genome Sequence Resources of Colletotrichum truncatum, C. plurivorum, C. musicola, and C. sojae: Four Species Pathogenic to Soybean (Glycine max).</title>
        <authorList>
            <person name="Rogerio F."/>
            <person name="Boufleur T.R."/>
            <person name="Ciampi-Guillardi M."/>
            <person name="Sukno S.A."/>
            <person name="Thon M.R."/>
            <person name="Massola Junior N.S."/>
            <person name="Baroncelli R."/>
        </authorList>
    </citation>
    <scope>NUCLEOTIDE SEQUENCE</scope>
    <source>
        <strain evidence="4">LFN00145</strain>
    </source>
</reference>
<proteinExistence type="predicted"/>
<name>A0A8H6KBT4_9PEZI</name>
<gene>
    <name evidence="4" type="ORF">CPLU01_08528</name>
</gene>
<evidence type="ECO:0000259" key="3">
    <source>
        <dbReference type="Pfam" id="PF12708"/>
    </source>
</evidence>
<dbReference type="Gene3D" id="2.160.20.10">
    <property type="entry name" value="Single-stranded right-handed beta-helix, Pectin lyase-like"/>
    <property type="match status" value="2"/>
</dbReference>
<dbReference type="InterPro" id="IPR011050">
    <property type="entry name" value="Pectin_lyase_fold/virulence"/>
</dbReference>
<evidence type="ECO:0000313" key="4">
    <source>
        <dbReference type="EMBL" id="KAF6828445.1"/>
    </source>
</evidence>
<keyword evidence="2" id="KW-0732">Signal</keyword>
<accession>A0A8H6KBT4</accession>
<feature type="compositionally biased region" description="Low complexity" evidence="1">
    <location>
        <begin position="1560"/>
        <end position="1579"/>
    </location>
</feature>
<dbReference type="EMBL" id="WIGO01000122">
    <property type="protein sequence ID" value="KAF6828445.1"/>
    <property type="molecule type" value="Genomic_DNA"/>
</dbReference>
<dbReference type="CDD" id="cd23668">
    <property type="entry name" value="GH55_beta13glucanase-like"/>
    <property type="match status" value="1"/>
</dbReference>
<feature type="region of interest" description="Disordered" evidence="1">
    <location>
        <begin position="1432"/>
        <end position="1460"/>
    </location>
</feature>
<evidence type="ECO:0000313" key="5">
    <source>
        <dbReference type="Proteomes" id="UP000654918"/>
    </source>
</evidence>
<feature type="compositionally biased region" description="Polar residues" evidence="1">
    <location>
        <begin position="414"/>
        <end position="433"/>
    </location>
</feature>
<feature type="compositionally biased region" description="Polar residues" evidence="1">
    <location>
        <begin position="397"/>
        <end position="406"/>
    </location>
</feature>
<protein>
    <submittedName>
        <fullName evidence="4">Exo-beta-D-glucanase</fullName>
    </submittedName>
</protein>
<feature type="domain" description="Rhamnogalacturonase A/B/Epimerase-like pectate lyase" evidence="3">
    <location>
        <begin position="934"/>
        <end position="994"/>
    </location>
</feature>
<evidence type="ECO:0000256" key="1">
    <source>
        <dbReference type="SAM" id="MobiDB-lite"/>
    </source>
</evidence>
<dbReference type="GO" id="GO:0004650">
    <property type="term" value="F:polygalacturonase activity"/>
    <property type="evidence" value="ECO:0007669"/>
    <property type="project" value="InterPro"/>
</dbReference>
<dbReference type="Pfam" id="PF12708">
    <property type="entry name" value="Pect-lyase_RHGA_epim"/>
    <property type="match status" value="2"/>
</dbReference>